<accession>A0A553PS18</accession>
<dbReference type="EMBL" id="VCGU01000001">
    <property type="protein sequence ID" value="TRY80462.1"/>
    <property type="molecule type" value="Genomic_DNA"/>
</dbReference>
<evidence type="ECO:0000313" key="3">
    <source>
        <dbReference type="Proteomes" id="UP000318571"/>
    </source>
</evidence>
<dbReference type="PANTHER" id="PTHR21398:SF6">
    <property type="entry name" value="AGAP007094-PA"/>
    <property type="match status" value="1"/>
</dbReference>
<feature type="chain" id="PRO_5021937904" evidence="1">
    <location>
        <begin position="27"/>
        <end position="219"/>
    </location>
</feature>
<proteinExistence type="predicted"/>
<gene>
    <name evidence="2" type="ORF">TCAL_10484</name>
</gene>
<protein>
    <submittedName>
        <fullName evidence="2">Uncharacterized protein</fullName>
    </submittedName>
</protein>
<evidence type="ECO:0000256" key="1">
    <source>
        <dbReference type="SAM" id="SignalP"/>
    </source>
</evidence>
<name>A0A553PS18_TIGCA</name>
<dbReference type="PANTHER" id="PTHR21398">
    <property type="entry name" value="AGAP007094-PA"/>
    <property type="match status" value="1"/>
</dbReference>
<comment type="caution">
    <text evidence="2">The sequence shown here is derived from an EMBL/GenBank/DDBJ whole genome shotgun (WGS) entry which is preliminary data.</text>
</comment>
<evidence type="ECO:0000313" key="2">
    <source>
        <dbReference type="EMBL" id="TRY80462.1"/>
    </source>
</evidence>
<dbReference type="Proteomes" id="UP000318571">
    <property type="component" value="Chromosome 12"/>
</dbReference>
<keyword evidence="3" id="KW-1185">Reference proteome</keyword>
<sequence>MCSHLGQQSLVVILLGFQVLIDLSFGLEHGTLSDPNRPLSRHRRFLIPADSGWTFKTAFSLVIPIKDVGSSLTLSIPFTFSFDTGEVSGRSFRDSQTERIHAIHLMEKYLSQVGGIDGRGCVLRTLCEMSQEQRHADGLLGDAMNLLLTPIHMLKSLSNTDAYIRAQQDGHWNQDCVKYHKQCPVSLFEFVDTHHYEDVGNHYYNETFPYIDDHSNYIR</sequence>
<feature type="signal peptide" evidence="1">
    <location>
        <begin position="1"/>
        <end position="26"/>
    </location>
</feature>
<dbReference type="Pfam" id="PF07841">
    <property type="entry name" value="DM4_12"/>
    <property type="match status" value="1"/>
</dbReference>
<dbReference type="OMA" id="ICEIAQF"/>
<organism evidence="2 3">
    <name type="scientific">Tigriopus californicus</name>
    <name type="common">Marine copepod</name>
    <dbReference type="NCBI Taxonomy" id="6832"/>
    <lineage>
        <taxon>Eukaryota</taxon>
        <taxon>Metazoa</taxon>
        <taxon>Ecdysozoa</taxon>
        <taxon>Arthropoda</taxon>
        <taxon>Crustacea</taxon>
        <taxon>Multicrustacea</taxon>
        <taxon>Hexanauplia</taxon>
        <taxon>Copepoda</taxon>
        <taxon>Harpacticoida</taxon>
        <taxon>Harpacticidae</taxon>
        <taxon>Tigriopus</taxon>
    </lineage>
</organism>
<dbReference type="AlphaFoldDB" id="A0A553PS18"/>
<dbReference type="SMART" id="SM00718">
    <property type="entry name" value="DM4_12"/>
    <property type="match status" value="1"/>
</dbReference>
<reference evidence="2 3" key="1">
    <citation type="journal article" date="2018" name="Nat. Ecol. Evol.">
        <title>Genomic signatures of mitonuclear coevolution across populations of Tigriopus californicus.</title>
        <authorList>
            <person name="Barreto F.S."/>
            <person name="Watson E.T."/>
            <person name="Lima T.G."/>
            <person name="Willett C.S."/>
            <person name="Edmands S."/>
            <person name="Li W."/>
            <person name="Burton R.S."/>
        </authorList>
    </citation>
    <scope>NUCLEOTIDE SEQUENCE [LARGE SCALE GENOMIC DNA]</scope>
    <source>
        <strain evidence="2 3">San Diego</strain>
    </source>
</reference>
<dbReference type="InterPro" id="IPR006631">
    <property type="entry name" value="DM4_12"/>
</dbReference>
<keyword evidence="1" id="KW-0732">Signal</keyword>